<evidence type="ECO:0000256" key="8">
    <source>
        <dbReference type="SAM" id="MobiDB-lite"/>
    </source>
</evidence>
<dbReference type="RefSeq" id="WP_058887627.1">
    <property type="nucleotide sequence ID" value="NZ_LQBM01000001.1"/>
</dbReference>
<dbReference type="Gene3D" id="3.40.980.10">
    <property type="entry name" value="MoaB/Mog-like domain"/>
    <property type="match status" value="1"/>
</dbReference>
<sequence length="414" mass="42869">MLTLTQARDRAASAESLSPVRVSLQDGIGGVLHSPVRALQDIPHVSTSAMDGWALSAEPLTRTEADRGWALRADSAHSPAVRQSPLHPGEATAVLTGSPLPQGTHSVLRAEHGITEGQQLQALSASPDTASGRNVRLAGEECRAQDLLVPAGAVLTPARAAVAAVAGHDHVTVIPRPEVQLVLTGEEVTTTGIPAPGQVRDVFGLALPQMLTQMGAASVDAQRLGDDPQVLAATLAEVAQAGRADLIITSGGTAHSRADALRPALEMLGASLVVDSVDMRPGHPVLLAQLPRRKGPLYLLGLPGNPLAGFSGLTALGVPLLRALRGMDPQARTRVLSATAAEPLPGARRGVRLLPVRRGSEGMRPAGHSRPHMMRGLADADALAIVPPRGVAEGDPVECLPVPGQQAQESIWDA</sequence>
<evidence type="ECO:0000259" key="9">
    <source>
        <dbReference type="SMART" id="SM00852"/>
    </source>
</evidence>
<protein>
    <recommendedName>
        <fullName evidence="7">Molybdopterin molybdenumtransferase</fullName>
        <ecNumber evidence="7">2.10.1.1</ecNumber>
    </recommendedName>
</protein>
<dbReference type="STRING" id="317018.AVL63_09965"/>
<feature type="domain" description="MoaB/Mog" evidence="9">
    <location>
        <begin position="180"/>
        <end position="323"/>
    </location>
</feature>
<dbReference type="GO" id="GO:0005829">
    <property type="term" value="C:cytosol"/>
    <property type="evidence" value="ECO:0007669"/>
    <property type="project" value="TreeGrafter"/>
</dbReference>
<name>A0A0W8IL13_9MICC</name>
<reference evidence="11" key="1">
    <citation type="submission" date="2015-12" db="EMBL/GenBank/DDBJ databases">
        <authorList>
            <person name="Nair G.R."/>
            <person name="Kaur G."/>
            <person name="Mayilraj S."/>
        </authorList>
    </citation>
    <scope>NUCLEOTIDE SEQUENCE [LARGE SCALE GENOMIC DNA]</scope>
    <source>
        <strain evidence="11">CD08_7</strain>
    </source>
</reference>
<dbReference type="GO" id="GO:0006777">
    <property type="term" value="P:Mo-molybdopterin cofactor biosynthetic process"/>
    <property type="evidence" value="ECO:0007669"/>
    <property type="project" value="UniProtKB-UniRule"/>
</dbReference>
<feature type="region of interest" description="Disordered" evidence="8">
    <location>
        <begin position="74"/>
        <end position="105"/>
    </location>
</feature>
<dbReference type="EMBL" id="LQBM01000001">
    <property type="protein sequence ID" value="KUG60653.1"/>
    <property type="molecule type" value="Genomic_DNA"/>
</dbReference>
<comment type="caution">
    <text evidence="10">The sequence shown here is derived from an EMBL/GenBank/DDBJ whole genome shotgun (WGS) entry which is preliminary data.</text>
</comment>
<evidence type="ECO:0000256" key="7">
    <source>
        <dbReference type="RuleBase" id="RU365090"/>
    </source>
</evidence>
<dbReference type="Proteomes" id="UP000054023">
    <property type="component" value="Unassembled WGS sequence"/>
</dbReference>
<evidence type="ECO:0000256" key="3">
    <source>
        <dbReference type="ARBA" id="ARBA00010763"/>
    </source>
</evidence>
<comment type="pathway">
    <text evidence="2 7">Cofactor biosynthesis; molybdopterin biosynthesis.</text>
</comment>
<dbReference type="OrthoDB" id="3196725at2"/>
<accession>A0A0W8IL13</accession>
<evidence type="ECO:0000256" key="4">
    <source>
        <dbReference type="ARBA" id="ARBA00022505"/>
    </source>
</evidence>
<evidence type="ECO:0000256" key="6">
    <source>
        <dbReference type="ARBA" id="ARBA00047317"/>
    </source>
</evidence>
<dbReference type="GO" id="GO:0046872">
    <property type="term" value="F:metal ion binding"/>
    <property type="evidence" value="ECO:0007669"/>
    <property type="project" value="UniProtKB-UniRule"/>
</dbReference>
<keyword evidence="4 7" id="KW-0500">Molybdenum</keyword>
<dbReference type="EC" id="2.10.1.1" evidence="7"/>
<comment type="similarity">
    <text evidence="3 7">Belongs to the MoeA family.</text>
</comment>
<dbReference type="Gene3D" id="2.40.340.10">
    <property type="entry name" value="MoeA, C-terminal, domain IV"/>
    <property type="match status" value="1"/>
</dbReference>
<keyword evidence="11" id="KW-1185">Reference proteome</keyword>
<evidence type="ECO:0000313" key="11">
    <source>
        <dbReference type="Proteomes" id="UP000054023"/>
    </source>
</evidence>
<keyword evidence="5 7" id="KW-0501">Molybdenum cofactor biosynthesis</keyword>
<evidence type="ECO:0000256" key="1">
    <source>
        <dbReference type="ARBA" id="ARBA00002901"/>
    </source>
</evidence>
<dbReference type="UniPathway" id="UPA00344"/>
<dbReference type="InterPro" id="IPR036135">
    <property type="entry name" value="MoeA_linker/N_sf"/>
</dbReference>
<dbReference type="InterPro" id="IPR036688">
    <property type="entry name" value="MoeA_C_domain_IV_sf"/>
</dbReference>
<dbReference type="Pfam" id="PF03454">
    <property type="entry name" value="MoeA_C"/>
    <property type="match status" value="1"/>
</dbReference>
<dbReference type="SMART" id="SM00852">
    <property type="entry name" value="MoCF_biosynth"/>
    <property type="match status" value="1"/>
</dbReference>
<organism evidence="10 11">
    <name type="scientific">Nesterenkonia jeotgali</name>
    <dbReference type="NCBI Taxonomy" id="317018"/>
    <lineage>
        <taxon>Bacteria</taxon>
        <taxon>Bacillati</taxon>
        <taxon>Actinomycetota</taxon>
        <taxon>Actinomycetes</taxon>
        <taxon>Micrococcales</taxon>
        <taxon>Micrococcaceae</taxon>
        <taxon>Nesterenkonia</taxon>
    </lineage>
</organism>
<keyword evidence="7" id="KW-0808">Transferase</keyword>
<dbReference type="InterPro" id="IPR005110">
    <property type="entry name" value="MoeA_linker/N"/>
</dbReference>
<comment type="function">
    <text evidence="1 7">Catalyzes the insertion of molybdate into adenylated molybdopterin with the concomitant release of AMP.</text>
</comment>
<dbReference type="Pfam" id="PF00994">
    <property type="entry name" value="MoCF_biosynth"/>
    <property type="match status" value="1"/>
</dbReference>
<dbReference type="InterPro" id="IPR001453">
    <property type="entry name" value="MoaB/Mog_dom"/>
</dbReference>
<keyword evidence="7" id="KW-0479">Metal-binding</keyword>
<comment type="cofactor">
    <cofactor evidence="7">
        <name>Mg(2+)</name>
        <dbReference type="ChEBI" id="CHEBI:18420"/>
    </cofactor>
</comment>
<dbReference type="Gene3D" id="3.90.105.10">
    <property type="entry name" value="Molybdopterin biosynthesis moea protein, domain 2"/>
    <property type="match status" value="1"/>
</dbReference>
<dbReference type="SUPFAM" id="SSF63882">
    <property type="entry name" value="MoeA N-terminal region -like"/>
    <property type="match status" value="1"/>
</dbReference>
<dbReference type="AlphaFoldDB" id="A0A0W8IL13"/>
<dbReference type="SUPFAM" id="SSF53218">
    <property type="entry name" value="Molybdenum cofactor biosynthesis proteins"/>
    <property type="match status" value="1"/>
</dbReference>
<keyword evidence="7" id="KW-0460">Magnesium</keyword>
<gene>
    <name evidence="10" type="ORF">AVL63_09965</name>
</gene>
<proteinExistence type="inferred from homology"/>
<dbReference type="PANTHER" id="PTHR10192">
    <property type="entry name" value="MOLYBDOPTERIN BIOSYNTHESIS PROTEIN"/>
    <property type="match status" value="1"/>
</dbReference>
<evidence type="ECO:0000313" key="10">
    <source>
        <dbReference type="EMBL" id="KUG60653.1"/>
    </source>
</evidence>
<dbReference type="InterPro" id="IPR038987">
    <property type="entry name" value="MoeA-like"/>
</dbReference>
<dbReference type="Pfam" id="PF03453">
    <property type="entry name" value="MoeA_N"/>
    <property type="match status" value="1"/>
</dbReference>
<dbReference type="InterPro" id="IPR005111">
    <property type="entry name" value="MoeA_C_domain_IV"/>
</dbReference>
<dbReference type="InterPro" id="IPR036425">
    <property type="entry name" value="MoaB/Mog-like_dom_sf"/>
</dbReference>
<evidence type="ECO:0000256" key="2">
    <source>
        <dbReference type="ARBA" id="ARBA00005046"/>
    </source>
</evidence>
<dbReference type="SUPFAM" id="SSF63867">
    <property type="entry name" value="MoeA C-terminal domain-like"/>
    <property type="match status" value="1"/>
</dbReference>
<comment type="catalytic activity">
    <reaction evidence="6">
        <text>adenylyl-molybdopterin + molybdate = Mo-molybdopterin + AMP + H(+)</text>
        <dbReference type="Rhea" id="RHEA:35047"/>
        <dbReference type="ChEBI" id="CHEBI:15378"/>
        <dbReference type="ChEBI" id="CHEBI:36264"/>
        <dbReference type="ChEBI" id="CHEBI:62727"/>
        <dbReference type="ChEBI" id="CHEBI:71302"/>
        <dbReference type="ChEBI" id="CHEBI:456215"/>
        <dbReference type="EC" id="2.10.1.1"/>
    </reaction>
</comment>
<dbReference type="CDD" id="cd00887">
    <property type="entry name" value="MoeA"/>
    <property type="match status" value="1"/>
</dbReference>
<dbReference type="PANTHER" id="PTHR10192:SF5">
    <property type="entry name" value="GEPHYRIN"/>
    <property type="match status" value="1"/>
</dbReference>
<dbReference type="GO" id="GO:0061599">
    <property type="term" value="F:molybdopterin molybdotransferase activity"/>
    <property type="evidence" value="ECO:0007669"/>
    <property type="project" value="UniProtKB-UniRule"/>
</dbReference>
<evidence type="ECO:0000256" key="5">
    <source>
        <dbReference type="ARBA" id="ARBA00023150"/>
    </source>
</evidence>
<dbReference type="Gene3D" id="2.170.190.11">
    <property type="entry name" value="Molybdopterin biosynthesis moea protein, domain 3"/>
    <property type="match status" value="1"/>
</dbReference>